<evidence type="ECO:0000313" key="2">
    <source>
        <dbReference type="EMBL" id="SPK77029.1"/>
    </source>
</evidence>
<accession>A0A375ITS4</accession>
<name>A0A375ITS4_9BURK</name>
<dbReference type="AlphaFoldDB" id="A0A375ITS4"/>
<protein>
    <submittedName>
        <fullName evidence="2">Uncharacterized protein</fullName>
    </submittedName>
</protein>
<dbReference type="Proteomes" id="UP000255505">
    <property type="component" value="Plasmid III"/>
</dbReference>
<gene>
    <name evidence="2" type="ORF">CT19425_P20001</name>
</gene>
<dbReference type="EMBL" id="LT991978">
    <property type="protein sequence ID" value="SPK77029.1"/>
    <property type="molecule type" value="Genomic_DNA"/>
</dbReference>
<evidence type="ECO:0000256" key="1">
    <source>
        <dbReference type="SAM" id="MobiDB-lite"/>
    </source>
</evidence>
<keyword evidence="2" id="KW-0614">Plasmid</keyword>
<sequence length="86" mass="9702">MMESFGRGIKVECLARTFIEPPRDGIEFGLRVDREIRAFREVLPPSYQQLRALLHVVPVWREPQRASGGAAKPPVARAAGYRGRTL</sequence>
<feature type="region of interest" description="Disordered" evidence="1">
    <location>
        <begin position="65"/>
        <end position="86"/>
    </location>
</feature>
<evidence type="ECO:0000313" key="3">
    <source>
        <dbReference type="Proteomes" id="UP000255505"/>
    </source>
</evidence>
<geneLocation type="plasmid" evidence="2">
    <name>III</name>
</geneLocation>
<organism evidence="2 3">
    <name type="scientific">Cupriavidus taiwanensis</name>
    <dbReference type="NCBI Taxonomy" id="164546"/>
    <lineage>
        <taxon>Bacteria</taxon>
        <taxon>Pseudomonadati</taxon>
        <taxon>Pseudomonadota</taxon>
        <taxon>Betaproteobacteria</taxon>
        <taxon>Burkholderiales</taxon>
        <taxon>Burkholderiaceae</taxon>
        <taxon>Cupriavidus</taxon>
    </lineage>
</organism>
<reference evidence="2 3" key="1">
    <citation type="submission" date="2018-01" db="EMBL/GenBank/DDBJ databases">
        <authorList>
            <person name="Gaut B.S."/>
            <person name="Morton B.R."/>
            <person name="Clegg M.T."/>
            <person name="Duvall M.R."/>
        </authorList>
    </citation>
    <scope>NUCLEOTIDE SEQUENCE [LARGE SCALE GENOMIC DNA]</scope>
    <source>
        <strain evidence="2">Cupriavidus taiwanensis LMG 19425</strain>
        <plasmid evidence="3">Plasmid iii</plasmid>
    </source>
</reference>
<proteinExistence type="predicted"/>